<feature type="coiled-coil region" evidence="1">
    <location>
        <begin position="134"/>
        <end position="166"/>
    </location>
</feature>
<feature type="chain" id="PRO_5031570671" evidence="2">
    <location>
        <begin position="23"/>
        <end position="364"/>
    </location>
</feature>
<evidence type="ECO:0000313" key="3">
    <source>
        <dbReference type="EMBL" id="CAD9697712.1"/>
    </source>
</evidence>
<keyword evidence="1" id="KW-0175">Coiled coil</keyword>
<reference evidence="3" key="1">
    <citation type="submission" date="2021-01" db="EMBL/GenBank/DDBJ databases">
        <authorList>
            <person name="Corre E."/>
            <person name="Pelletier E."/>
            <person name="Niang G."/>
            <person name="Scheremetjew M."/>
            <person name="Finn R."/>
            <person name="Kale V."/>
            <person name="Holt S."/>
            <person name="Cochrane G."/>
            <person name="Meng A."/>
            <person name="Brown T."/>
            <person name="Cohen L."/>
        </authorList>
    </citation>
    <scope>NUCLEOTIDE SEQUENCE</scope>
    <source>
        <strain evidence="3">NY070348D</strain>
    </source>
</reference>
<feature type="signal peptide" evidence="2">
    <location>
        <begin position="1"/>
        <end position="22"/>
    </location>
</feature>
<proteinExistence type="predicted"/>
<protein>
    <submittedName>
        <fullName evidence="3">Uncharacterized protein</fullName>
    </submittedName>
</protein>
<sequence>MMSVSGWLRALSLVLFVVFLRGDDSTLDGVAESESNHVGGDFVPETVVPEEAVPVEADVHVEDSVLVEEVAEPARILEEEPEDMEKRRRLEAEREAALEEGRKLREEAVNRARARRRKELGESAPHDDEFDKDVVKLETLLTKAERRALEAELKKAERRRTLVRHAEEQRRLLLEEGAEAAQHRMLQEVVEESCFDNTVTGSETDTDCGGESCRDTQYEHMGMPFYKKCAYAQSCNVAEDCLSGSCTDGKCDARLPFQVVDDAELLRNMHAAYFQISEEKGEETLKPADVQRFYELSINPDGQDLTPEQASVLAAGVENLRRTQGLGDDNEDVVVMYGFLTRGQCFTFAKDLIASALALPAQPS</sequence>
<evidence type="ECO:0000256" key="1">
    <source>
        <dbReference type="SAM" id="Coils"/>
    </source>
</evidence>
<accession>A0A7S2SEE7</accession>
<dbReference type="EMBL" id="HBHK01020911">
    <property type="protein sequence ID" value="CAD9697712.1"/>
    <property type="molecule type" value="Transcribed_RNA"/>
</dbReference>
<gene>
    <name evidence="3" type="ORF">QSP1433_LOCUS13303</name>
</gene>
<organism evidence="3">
    <name type="scientific">Mucochytrium quahogii</name>
    <dbReference type="NCBI Taxonomy" id="96639"/>
    <lineage>
        <taxon>Eukaryota</taxon>
        <taxon>Sar</taxon>
        <taxon>Stramenopiles</taxon>
        <taxon>Bigyra</taxon>
        <taxon>Labyrinthulomycetes</taxon>
        <taxon>Thraustochytrida</taxon>
        <taxon>Thraustochytriidae</taxon>
        <taxon>Mucochytrium</taxon>
    </lineage>
</organism>
<name>A0A7S2SEE7_9STRA</name>
<evidence type="ECO:0000256" key="2">
    <source>
        <dbReference type="SAM" id="SignalP"/>
    </source>
</evidence>
<keyword evidence="2" id="KW-0732">Signal</keyword>
<dbReference type="AlphaFoldDB" id="A0A7S2SEE7"/>